<dbReference type="EMBL" id="BAAAGE010000002">
    <property type="protein sequence ID" value="GAA0724000.1"/>
    <property type="molecule type" value="Genomic_DNA"/>
</dbReference>
<gene>
    <name evidence="1" type="ORF">GCM10009430_28080</name>
</gene>
<evidence type="ECO:0000313" key="2">
    <source>
        <dbReference type="Proteomes" id="UP001501758"/>
    </source>
</evidence>
<name>A0ABP3U9R0_9FLAO</name>
<reference evidence="2" key="1">
    <citation type="journal article" date="2019" name="Int. J. Syst. Evol. Microbiol.">
        <title>The Global Catalogue of Microorganisms (GCM) 10K type strain sequencing project: providing services to taxonomists for standard genome sequencing and annotation.</title>
        <authorList>
            <consortium name="The Broad Institute Genomics Platform"/>
            <consortium name="The Broad Institute Genome Sequencing Center for Infectious Disease"/>
            <person name="Wu L."/>
            <person name="Ma J."/>
        </authorList>
    </citation>
    <scope>NUCLEOTIDE SEQUENCE [LARGE SCALE GENOMIC DNA]</scope>
    <source>
        <strain evidence="2">JCM 15974</strain>
    </source>
</reference>
<comment type="caution">
    <text evidence="1">The sequence shown here is derived from an EMBL/GenBank/DDBJ whole genome shotgun (WGS) entry which is preliminary data.</text>
</comment>
<keyword evidence="2" id="KW-1185">Reference proteome</keyword>
<protein>
    <submittedName>
        <fullName evidence="1">Uncharacterized protein</fullName>
    </submittedName>
</protein>
<dbReference type="Proteomes" id="UP001501758">
    <property type="component" value="Unassembled WGS sequence"/>
</dbReference>
<dbReference type="PROSITE" id="PS51257">
    <property type="entry name" value="PROKAR_LIPOPROTEIN"/>
    <property type="match status" value="1"/>
</dbReference>
<organism evidence="1 2">
    <name type="scientific">Aquimarina litoralis</name>
    <dbReference type="NCBI Taxonomy" id="584605"/>
    <lineage>
        <taxon>Bacteria</taxon>
        <taxon>Pseudomonadati</taxon>
        <taxon>Bacteroidota</taxon>
        <taxon>Flavobacteriia</taxon>
        <taxon>Flavobacteriales</taxon>
        <taxon>Flavobacteriaceae</taxon>
        <taxon>Aquimarina</taxon>
    </lineage>
</organism>
<proteinExistence type="predicted"/>
<sequence length="177" mass="20633">MQKEYLSDMNRTRIFKTLIITSISVITIISGCKKTTQQSNPTGTDKPTARLEIYVDRGAFEYDSFSLRDTILTYHPSEEGFEKDSTYSKKIVKHISKKQKDSLLAYMITHNVLNSSDHYNNETTDNSLLQITIIYNQNTKRISCDDFQRGCPDKIQYFEELFIQWIEVDLRRKLLPG</sequence>
<evidence type="ECO:0000313" key="1">
    <source>
        <dbReference type="EMBL" id="GAA0724000.1"/>
    </source>
</evidence>
<accession>A0ABP3U9R0</accession>